<reference evidence="2 3" key="1">
    <citation type="submission" date="2017-04" db="EMBL/GenBank/DDBJ databases">
        <title>Kefir bacterial isolates.</title>
        <authorList>
            <person name="Kim Y."/>
            <person name="Blasche S."/>
            <person name="Patil K.R."/>
        </authorList>
    </citation>
    <scope>NUCLEOTIDE SEQUENCE [LARGE SCALE GENOMIC DNA]</scope>
    <source>
        <strain evidence="2 3">KR</strain>
    </source>
</reference>
<dbReference type="AlphaFoldDB" id="A0A269XUM5"/>
<dbReference type="RefSeq" id="WP_095350349.1">
    <property type="nucleotide sequence ID" value="NZ_NCXK01000032.1"/>
</dbReference>
<dbReference type="EMBL" id="NCXK01000032">
    <property type="protein sequence ID" value="PAK76974.1"/>
    <property type="molecule type" value="Genomic_DNA"/>
</dbReference>
<comment type="caution">
    <text evidence="2">The sequence shown here is derived from an EMBL/GenBank/DDBJ whole genome shotgun (WGS) entry which is preliminary data.</text>
</comment>
<feature type="domain" description="Bacterial shufflon protein N-terminal" evidence="1">
    <location>
        <begin position="47"/>
        <end position="258"/>
    </location>
</feature>
<keyword evidence="3" id="KW-1185">Reference proteome</keyword>
<name>A0A269XUM5_9PROT</name>
<evidence type="ECO:0000259" key="1">
    <source>
        <dbReference type="Pfam" id="PF04917"/>
    </source>
</evidence>
<dbReference type="InterPro" id="IPR007001">
    <property type="entry name" value="Shufflon_N"/>
</dbReference>
<evidence type="ECO:0000313" key="2">
    <source>
        <dbReference type="EMBL" id="PAK76974.1"/>
    </source>
</evidence>
<organism evidence="2 3">
    <name type="scientific">Acetobacter fabarum</name>
    <dbReference type="NCBI Taxonomy" id="483199"/>
    <lineage>
        <taxon>Bacteria</taxon>
        <taxon>Pseudomonadati</taxon>
        <taxon>Pseudomonadota</taxon>
        <taxon>Alphaproteobacteria</taxon>
        <taxon>Acetobacterales</taxon>
        <taxon>Acetobacteraceae</taxon>
        <taxon>Acetobacter</taxon>
    </lineage>
</organism>
<evidence type="ECO:0000313" key="3">
    <source>
        <dbReference type="Proteomes" id="UP000216151"/>
    </source>
</evidence>
<gene>
    <name evidence="2" type="ORF">B8X00_12265</name>
</gene>
<dbReference type="Pfam" id="PF04917">
    <property type="entry name" value="Shufflon_N"/>
    <property type="match status" value="1"/>
</dbReference>
<accession>A0A269XUM5</accession>
<sequence length="415" mass="43687">MASIIAVLAAILVSLWPTARYYSMTQDANNRSVIAVTGGQFDILLAGVKKYIRAHSNELINTIPVGSSTAVSLATLIKERDLPAGFTSTNPYNQTWTAYITQSDSGVLDGRIISYGGLTLSPKDAVAIALKAGAQGGYVPPNGLMNGLNSNMAVGASGTWSQTISGFPNPGAGHLVGLVASADDADNNPNYLYRDAISGHEELNAMNAPLNMTGNNINSAGDVHAYGALSAGSDDDNKNANAYISEDGRVNATKDIRGQVFRPNYIAQNGAPCDGVAINTGVMDSVESNNAQDTFTTQTGDLARDQNGNTLNCVNGSWRVLGASFSTLIQASCDGWSYYTLNASDLPILVEAVVYAGHKGATADAYVNGQSVAHIEWSGDNSRVDQTMTFVVPAGQGWSISPEHRVSSVCYHVYQ</sequence>
<proteinExistence type="predicted"/>
<dbReference type="Proteomes" id="UP000216151">
    <property type="component" value="Unassembled WGS sequence"/>
</dbReference>
<protein>
    <recommendedName>
        <fullName evidence="1">Bacterial shufflon protein N-terminal domain-containing protein</fullName>
    </recommendedName>
</protein>
<dbReference type="OrthoDB" id="7220054at2"/>